<dbReference type="AlphaFoldDB" id="A0A5B7FC02"/>
<comment type="caution">
    <text evidence="2">The sequence shown here is derived from an EMBL/GenBank/DDBJ whole genome shotgun (WGS) entry which is preliminary data.</text>
</comment>
<evidence type="ECO:0000313" key="3">
    <source>
        <dbReference type="Proteomes" id="UP000324222"/>
    </source>
</evidence>
<proteinExistence type="predicted"/>
<reference evidence="2 3" key="1">
    <citation type="submission" date="2019-05" db="EMBL/GenBank/DDBJ databases">
        <title>Another draft genome of Portunus trituberculatus and its Hox gene families provides insights of decapod evolution.</title>
        <authorList>
            <person name="Jeong J.-H."/>
            <person name="Song I."/>
            <person name="Kim S."/>
            <person name="Choi T."/>
            <person name="Kim D."/>
            <person name="Ryu S."/>
            <person name="Kim W."/>
        </authorList>
    </citation>
    <scope>NUCLEOTIDE SEQUENCE [LARGE SCALE GENOMIC DNA]</scope>
    <source>
        <tissue evidence="2">Muscle</tissue>
    </source>
</reference>
<name>A0A5B7FC02_PORTR</name>
<keyword evidence="3" id="KW-1185">Reference proteome</keyword>
<feature type="region of interest" description="Disordered" evidence="1">
    <location>
        <begin position="62"/>
        <end position="82"/>
    </location>
</feature>
<protein>
    <submittedName>
        <fullName evidence="2">Uncharacterized protein</fullName>
    </submittedName>
</protein>
<gene>
    <name evidence="2" type="ORF">E2C01_036724</name>
</gene>
<evidence type="ECO:0000256" key="1">
    <source>
        <dbReference type="SAM" id="MobiDB-lite"/>
    </source>
</evidence>
<sequence>MQFSFWTMTLLTSSPKGLQLTQHSNSFPVGVESNANTDSNSATYSSSLRFVTADTKMPLAGNTLRGTASSMGSLGGPLPRLH</sequence>
<dbReference type="Proteomes" id="UP000324222">
    <property type="component" value="Unassembled WGS sequence"/>
</dbReference>
<dbReference type="EMBL" id="VSRR010005683">
    <property type="protein sequence ID" value="MPC43087.1"/>
    <property type="molecule type" value="Genomic_DNA"/>
</dbReference>
<evidence type="ECO:0000313" key="2">
    <source>
        <dbReference type="EMBL" id="MPC43087.1"/>
    </source>
</evidence>
<organism evidence="2 3">
    <name type="scientific">Portunus trituberculatus</name>
    <name type="common">Swimming crab</name>
    <name type="synonym">Neptunus trituberculatus</name>
    <dbReference type="NCBI Taxonomy" id="210409"/>
    <lineage>
        <taxon>Eukaryota</taxon>
        <taxon>Metazoa</taxon>
        <taxon>Ecdysozoa</taxon>
        <taxon>Arthropoda</taxon>
        <taxon>Crustacea</taxon>
        <taxon>Multicrustacea</taxon>
        <taxon>Malacostraca</taxon>
        <taxon>Eumalacostraca</taxon>
        <taxon>Eucarida</taxon>
        <taxon>Decapoda</taxon>
        <taxon>Pleocyemata</taxon>
        <taxon>Brachyura</taxon>
        <taxon>Eubrachyura</taxon>
        <taxon>Portunoidea</taxon>
        <taxon>Portunidae</taxon>
        <taxon>Portuninae</taxon>
        <taxon>Portunus</taxon>
    </lineage>
</organism>
<accession>A0A5B7FC02</accession>